<dbReference type="CDD" id="cd12215">
    <property type="entry name" value="ChiC_BD"/>
    <property type="match status" value="1"/>
</dbReference>
<reference evidence="11" key="1">
    <citation type="submission" date="2021-01" db="EMBL/GenBank/DDBJ databases">
        <title>Whole genome shotgun sequence of Actinocatenispora rupis NBRC 107355.</title>
        <authorList>
            <person name="Komaki H."/>
            <person name="Tamura T."/>
        </authorList>
    </citation>
    <scope>NUCLEOTIDE SEQUENCE</scope>
    <source>
        <strain evidence="11">NBRC 107355</strain>
    </source>
</reference>
<dbReference type="InterPro" id="IPR036116">
    <property type="entry name" value="FN3_sf"/>
</dbReference>
<dbReference type="GO" id="GO:0030246">
    <property type="term" value="F:carbohydrate binding"/>
    <property type="evidence" value="ECO:0007669"/>
    <property type="project" value="InterPro"/>
</dbReference>
<dbReference type="GO" id="GO:0005576">
    <property type="term" value="C:extracellular region"/>
    <property type="evidence" value="ECO:0007669"/>
    <property type="project" value="InterPro"/>
</dbReference>
<dbReference type="InterPro" id="IPR036573">
    <property type="entry name" value="CBM_sf_5/12"/>
</dbReference>
<keyword evidence="6" id="KW-0624">Polysaccharide degradation</keyword>
<evidence type="ECO:0000259" key="10">
    <source>
        <dbReference type="PROSITE" id="PS51910"/>
    </source>
</evidence>
<keyword evidence="12" id="KW-1185">Reference proteome</keyword>
<keyword evidence="5 7" id="KW-0326">Glycosidase</keyword>
<dbReference type="SUPFAM" id="SSF49265">
    <property type="entry name" value="Fibronectin type III"/>
    <property type="match status" value="1"/>
</dbReference>
<feature type="signal peptide" evidence="8">
    <location>
        <begin position="1"/>
        <end position="21"/>
    </location>
</feature>
<dbReference type="Pfam" id="PF00704">
    <property type="entry name" value="Glyco_hydro_18"/>
    <property type="match status" value="1"/>
</dbReference>
<evidence type="ECO:0000256" key="1">
    <source>
        <dbReference type="ARBA" id="ARBA00009121"/>
    </source>
</evidence>
<dbReference type="SMART" id="SM00495">
    <property type="entry name" value="ChtBD3"/>
    <property type="match status" value="1"/>
</dbReference>
<name>A0A8J3JEX3_9ACTN</name>
<evidence type="ECO:0000256" key="8">
    <source>
        <dbReference type="SAM" id="SignalP"/>
    </source>
</evidence>
<dbReference type="Pfam" id="PF00041">
    <property type="entry name" value="fn3"/>
    <property type="match status" value="1"/>
</dbReference>
<dbReference type="CDD" id="cd00063">
    <property type="entry name" value="FN3"/>
    <property type="match status" value="1"/>
</dbReference>
<dbReference type="InterPro" id="IPR003610">
    <property type="entry name" value="CBM5/12"/>
</dbReference>
<evidence type="ECO:0000256" key="6">
    <source>
        <dbReference type="ARBA" id="ARBA00023326"/>
    </source>
</evidence>
<protein>
    <recommendedName>
        <fullName evidence="2">chitinase</fullName>
        <ecNumber evidence="2">3.2.1.14</ecNumber>
    </recommendedName>
</protein>
<dbReference type="Pfam" id="PF02839">
    <property type="entry name" value="CBM_5_12"/>
    <property type="match status" value="1"/>
</dbReference>
<dbReference type="PRINTS" id="PR00014">
    <property type="entry name" value="FNTYPEIII"/>
</dbReference>
<gene>
    <name evidence="11" type="ORF">Aru02nite_44970</name>
</gene>
<dbReference type="InterPro" id="IPR017853">
    <property type="entry name" value="GH"/>
</dbReference>
<feature type="domain" description="GH18" evidence="10">
    <location>
        <begin position="187"/>
        <end position="479"/>
    </location>
</feature>
<dbReference type="PROSITE" id="PS01095">
    <property type="entry name" value="GH18_1"/>
    <property type="match status" value="1"/>
</dbReference>
<dbReference type="PROSITE" id="PS50853">
    <property type="entry name" value="FN3"/>
    <property type="match status" value="1"/>
</dbReference>
<dbReference type="InterPro" id="IPR050542">
    <property type="entry name" value="Glycosyl_Hydrlase18_Chitinase"/>
</dbReference>
<dbReference type="EC" id="3.2.1.14" evidence="2"/>
<evidence type="ECO:0000313" key="11">
    <source>
        <dbReference type="EMBL" id="GID13608.1"/>
    </source>
</evidence>
<dbReference type="CDD" id="cd02871">
    <property type="entry name" value="GH18_chitinase_D-like"/>
    <property type="match status" value="1"/>
</dbReference>
<dbReference type="InterPro" id="IPR001223">
    <property type="entry name" value="Glyco_hydro18_cat"/>
</dbReference>
<evidence type="ECO:0000313" key="12">
    <source>
        <dbReference type="Proteomes" id="UP000612808"/>
    </source>
</evidence>
<dbReference type="GO" id="GO:0008843">
    <property type="term" value="F:endochitinase activity"/>
    <property type="evidence" value="ECO:0007669"/>
    <property type="project" value="UniProtKB-EC"/>
</dbReference>
<feature type="domain" description="Fibronectin type-III" evidence="9">
    <location>
        <begin position="92"/>
        <end position="174"/>
    </location>
</feature>
<keyword evidence="8" id="KW-0732">Signal</keyword>
<evidence type="ECO:0000256" key="3">
    <source>
        <dbReference type="ARBA" id="ARBA00022801"/>
    </source>
</evidence>
<dbReference type="SUPFAM" id="SSF51445">
    <property type="entry name" value="(Trans)glycosidases"/>
    <property type="match status" value="1"/>
</dbReference>
<keyword evidence="3 7" id="KW-0378">Hydrolase</keyword>
<evidence type="ECO:0000256" key="7">
    <source>
        <dbReference type="RuleBase" id="RU000489"/>
    </source>
</evidence>
<dbReference type="GO" id="GO:0008061">
    <property type="term" value="F:chitin binding"/>
    <property type="evidence" value="ECO:0007669"/>
    <property type="project" value="InterPro"/>
</dbReference>
<dbReference type="Gene3D" id="2.10.10.20">
    <property type="entry name" value="Carbohydrate-binding module superfamily 5/12"/>
    <property type="match status" value="1"/>
</dbReference>
<comment type="caution">
    <text evidence="11">The sequence shown here is derived from an EMBL/GenBank/DDBJ whole genome shotgun (WGS) entry which is preliminary data.</text>
</comment>
<dbReference type="InterPro" id="IPR011583">
    <property type="entry name" value="Chitinase_II/V-like_cat"/>
</dbReference>
<dbReference type="EMBL" id="BOMB01000025">
    <property type="protein sequence ID" value="GID13608.1"/>
    <property type="molecule type" value="Genomic_DNA"/>
</dbReference>
<evidence type="ECO:0000259" key="9">
    <source>
        <dbReference type="PROSITE" id="PS50853"/>
    </source>
</evidence>
<dbReference type="SMART" id="SM00060">
    <property type="entry name" value="FN3"/>
    <property type="match status" value="1"/>
</dbReference>
<keyword evidence="4" id="KW-0119">Carbohydrate metabolism</keyword>
<dbReference type="Proteomes" id="UP000612808">
    <property type="component" value="Unassembled WGS sequence"/>
</dbReference>
<evidence type="ECO:0000256" key="5">
    <source>
        <dbReference type="ARBA" id="ARBA00023295"/>
    </source>
</evidence>
<organism evidence="11 12">
    <name type="scientific">Actinocatenispora rupis</name>
    <dbReference type="NCBI Taxonomy" id="519421"/>
    <lineage>
        <taxon>Bacteria</taxon>
        <taxon>Bacillati</taxon>
        <taxon>Actinomycetota</taxon>
        <taxon>Actinomycetes</taxon>
        <taxon>Micromonosporales</taxon>
        <taxon>Micromonosporaceae</taxon>
        <taxon>Actinocatenispora</taxon>
    </lineage>
</organism>
<dbReference type="PROSITE" id="PS51910">
    <property type="entry name" value="GH18_2"/>
    <property type="match status" value="1"/>
</dbReference>
<proteinExistence type="inferred from homology"/>
<dbReference type="AlphaFoldDB" id="A0A8J3JEX3"/>
<sequence>MRRTRILAVAAGALLAAGLLAAPAAAAPAPAATCTAAAWSASAVYQGGDTATYGGHQWTAKWWTQGETPGAADWGPWRDDGGCAGGSTAPAAPTGLTAGTVTASTVALSWTAPSGTVQGYHVYSDGSQVATVTGTSTTVTGLTAATAYDFTVSAYNAVGESPRSAALPVTTSSGGSVPPGSGDLPKHVLTGYWQNFYNGAKALRLSDVPTTYDLIAVAFADADPSKPGAVTFGVDSGLSAQLGGYTAADFTADVATAHDRGQKVILSVGGQNGTISVADSTAATNFADSVTALMRQYGFDGVDIDLENGVNATYLAQALHRIASAGGTGTIITMAPQTIDMQSTGMEYFKLALAAKDVLTINNMQYYNSGSMNGCDGKVYSQGTEDFLTALACIQLQGGLDASQVGLGLPASGSAAGGGYQSPSAVNDALDCLATGTHCGSFTPPSHWSVRGAMTWSINWDASKGYAFANTVAPHLDTLP</sequence>
<comment type="similarity">
    <text evidence="1">Belongs to the glycosyl hydrolase 18 family. Chitinase class II subfamily.</text>
</comment>
<dbReference type="InterPro" id="IPR003961">
    <property type="entry name" value="FN3_dom"/>
</dbReference>
<evidence type="ECO:0000256" key="2">
    <source>
        <dbReference type="ARBA" id="ARBA00012729"/>
    </source>
</evidence>
<dbReference type="PANTHER" id="PTHR45708:SF49">
    <property type="entry name" value="ENDOCHITINASE"/>
    <property type="match status" value="1"/>
</dbReference>
<dbReference type="SMART" id="SM00636">
    <property type="entry name" value="Glyco_18"/>
    <property type="match status" value="1"/>
</dbReference>
<dbReference type="SUPFAM" id="SSF51055">
    <property type="entry name" value="Carbohydrate binding domain"/>
    <property type="match status" value="1"/>
</dbReference>
<dbReference type="GO" id="GO:0000272">
    <property type="term" value="P:polysaccharide catabolic process"/>
    <property type="evidence" value="ECO:0007669"/>
    <property type="project" value="UniProtKB-KW"/>
</dbReference>
<evidence type="ECO:0000256" key="4">
    <source>
        <dbReference type="ARBA" id="ARBA00023277"/>
    </source>
</evidence>
<accession>A0A8J3JEX3</accession>
<dbReference type="InterPro" id="IPR013783">
    <property type="entry name" value="Ig-like_fold"/>
</dbReference>
<dbReference type="PANTHER" id="PTHR45708">
    <property type="entry name" value="ENDOCHITINASE"/>
    <property type="match status" value="1"/>
</dbReference>
<dbReference type="InterPro" id="IPR001579">
    <property type="entry name" value="Glyco_hydro_18_chit_AS"/>
</dbReference>
<feature type="chain" id="PRO_5038599429" description="chitinase" evidence="8">
    <location>
        <begin position="22"/>
        <end position="480"/>
    </location>
</feature>
<dbReference type="Gene3D" id="2.60.40.10">
    <property type="entry name" value="Immunoglobulins"/>
    <property type="match status" value="1"/>
</dbReference>
<dbReference type="Gene3D" id="3.20.20.80">
    <property type="entry name" value="Glycosidases"/>
    <property type="match status" value="1"/>
</dbReference>